<dbReference type="InterPro" id="IPR002241">
    <property type="entry name" value="Glyco_hydro_27"/>
</dbReference>
<dbReference type="SUPFAM" id="SSF51011">
    <property type="entry name" value="Glycosyl hydrolase domain"/>
    <property type="match status" value="1"/>
</dbReference>
<dbReference type="Pfam" id="PF17450">
    <property type="entry name" value="Melibiase_2_C"/>
    <property type="match status" value="1"/>
</dbReference>
<evidence type="ECO:0000256" key="9">
    <source>
        <dbReference type="ARBA" id="ARBA00023295"/>
    </source>
</evidence>
<dbReference type="Gene3D" id="2.60.40.1180">
    <property type="entry name" value="Golgi alpha-mannosidase II"/>
    <property type="match status" value="1"/>
</dbReference>
<dbReference type="SMR" id="A0A482XK29"/>
<dbReference type="PRINTS" id="PR00740">
    <property type="entry name" value="GLHYDRLASE27"/>
</dbReference>
<dbReference type="AlphaFoldDB" id="A0A482XK29"/>
<dbReference type="GO" id="GO:0005764">
    <property type="term" value="C:lysosome"/>
    <property type="evidence" value="ECO:0007669"/>
    <property type="project" value="UniProtKB-SubCell"/>
</dbReference>
<dbReference type="Gene3D" id="3.20.20.70">
    <property type="entry name" value="Aldolase class I"/>
    <property type="match status" value="1"/>
</dbReference>
<evidence type="ECO:0000256" key="8">
    <source>
        <dbReference type="ARBA" id="ARBA00023228"/>
    </source>
</evidence>
<dbReference type="PANTHER" id="PTHR11452:SF66">
    <property type="entry name" value="ALPHA-GALACTOSIDASE"/>
    <property type="match status" value="1"/>
</dbReference>
<gene>
    <name evidence="12" type="ORF">LSTR_LSTR011778</name>
</gene>
<keyword evidence="6 10" id="KW-1015">Disulfide bond</keyword>
<dbReference type="Proteomes" id="UP000291343">
    <property type="component" value="Unassembled WGS sequence"/>
</dbReference>
<evidence type="ECO:0000256" key="6">
    <source>
        <dbReference type="ARBA" id="ARBA00023157"/>
    </source>
</evidence>
<dbReference type="EMBL" id="QKKF02007964">
    <property type="protein sequence ID" value="RZF45819.1"/>
    <property type="molecule type" value="Genomic_DNA"/>
</dbReference>
<keyword evidence="7" id="KW-0325">Glycoprotein</keyword>
<evidence type="ECO:0000259" key="11">
    <source>
        <dbReference type="Pfam" id="PF17450"/>
    </source>
</evidence>
<name>A0A482XK29_LAOST</name>
<reference evidence="12 13" key="1">
    <citation type="journal article" date="2017" name="Gigascience">
        <title>Genome sequence of the small brown planthopper, Laodelphax striatellus.</title>
        <authorList>
            <person name="Zhu J."/>
            <person name="Jiang F."/>
            <person name="Wang X."/>
            <person name="Yang P."/>
            <person name="Bao Y."/>
            <person name="Zhao W."/>
            <person name="Wang W."/>
            <person name="Lu H."/>
            <person name="Wang Q."/>
            <person name="Cui N."/>
            <person name="Li J."/>
            <person name="Chen X."/>
            <person name="Luo L."/>
            <person name="Yu J."/>
            <person name="Kang L."/>
            <person name="Cui F."/>
        </authorList>
    </citation>
    <scope>NUCLEOTIDE SEQUENCE [LARGE SCALE GENOMIC DNA]</scope>
    <source>
        <strain evidence="12">Lst14</strain>
    </source>
</reference>
<comment type="subunit">
    <text evidence="3 10">Homodimer.</text>
</comment>
<evidence type="ECO:0000256" key="10">
    <source>
        <dbReference type="RuleBase" id="RU361168"/>
    </source>
</evidence>
<dbReference type="InterPro" id="IPR017853">
    <property type="entry name" value="GH"/>
</dbReference>
<dbReference type="GO" id="GO:0009311">
    <property type="term" value="P:oligosaccharide metabolic process"/>
    <property type="evidence" value="ECO:0007669"/>
    <property type="project" value="TreeGrafter"/>
</dbReference>
<organism evidence="12 13">
    <name type="scientific">Laodelphax striatellus</name>
    <name type="common">Small brown planthopper</name>
    <name type="synonym">Delphax striatella</name>
    <dbReference type="NCBI Taxonomy" id="195883"/>
    <lineage>
        <taxon>Eukaryota</taxon>
        <taxon>Metazoa</taxon>
        <taxon>Ecdysozoa</taxon>
        <taxon>Arthropoda</taxon>
        <taxon>Hexapoda</taxon>
        <taxon>Insecta</taxon>
        <taxon>Pterygota</taxon>
        <taxon>Neoptera</taxon>
        <taxon>Paraneoptera</taxon>
        <taxon>Hemiptera</taxon>
        <taxon>Auchenorrhyncha</taxon>
        <taxon>Fulgoroidea</taxon>
        <taxon>Delphacidae</taxon>
        <taxon>Criomorphinae</taxon>
        <taxon>Laodelphax</taxon>
    </lineage>
</organism>
<dbReference type="InParanoid" id="A0A482XK29"/>
<comment type="caution">
    <text evidence="12">The sequence shown here is derived from an EMBL/GenBank/DDBJ whole genome shotgun (WGS) entry which is preliminary data.</text>
</comment>
<evidence type="ECO:0000313" key="13">
    <source>
        <dbReference type="Proteomes" id="UP000291343"/>
    </source>
</evidence>
<keyword evidence="13" id="KW-1185">Reference proteome</keyword>
<protein>
    <recommendedName>
        <fullName evidence="10">Alpha-galactosidase</fullName>
        <ecNumber evidence="10">3.2.1.-</ecNumber>
    </recommendedName>
</protein>
<dbReference type="GO" id="GO:0016139">
    <property type="term" value="P:glycoside catabolic process"/>
    <property type="evidence" value="ECO:0007669"/>
    <property type="project" value="TreeGrafter"/>
</dbReference>
<dbReference type="PROSITE" id="PS00512">
    <property type="entry name" value="ALPHA_GALACTOSIDASE"/>
    <property type="match status" value="1"/>
</dbReference>
<feature type="domain" description="Alpha galactosidase A C-terminal" evidence="11">
    <location>
        <begin position="262"/>
        <end position="351"/>
    </location>
</feature>
<dbReference type="PANTHER" id="PTHR11452">
    <property type="entry name" value="ALPHA-GALACTOSIDASE/ALPHA-N-ACETYLGALACTOSAMINIDASE"/>
    <property type="match status" value="1"/>
</dbReference>
<evidence type="ECO:0000256" key="5">
    <source>
        <dbReference type="ARBA" id="ARBA00023098"/>
    </source>
</evidence>
<comment type="subcellular location">
    <subcellularLocation>
        <location evidence="1">Lysosome</location>
    </subcellularLocation>
</comment>
<keyword evidence="4 10" id="KW-0378">Hydrolase</keyword>
<keyword evidence="9 10" id="KW-0326">Glycosidase</keyword>
<dbReference type="InterPro" id="IPR035373">
    <property type="entry name" value="Melibiase/NAGA_C"/>
</dbReference>
<dbReference type="CDD" id="cd14792">
    <property type="entry name" value="GH27"/>
    <property type="match status" value="1"/>
</dbReference>
<dbReference type="STRING" id="195883.A0A482XK29"/>
<evidence type="ECO:0000256" key="1">
    <source>
        <dbReference type="ARBA" id="ARBA00004371"/>
    </source>
</evidence>
<proteinExistence type="inferred from homology"/>
<dbReference type="Pfam" id="PF16499">
    <property type="entry name" value="Melibiase_2"/>
    <property type="match status" value="1"/>
</dbReference>
<accession>A0A482XK29</accession>
<dbReference type="GO" id="GO:0004557">
    <property type="term" value="F:alpha-galactosidase activity"/>
    <property type="evidence" value="ECO:0007669"/>
    <property type="project" value="TreeGrafter"/>
</dbReference>
<evidence type="ECO:0000313" key="12">
    <source>
        <dbReference type="EMBL" id="RZF45819.1"/>
    </source>
</evidence>
<sequence length="361" mass="41191">MSENLFRRAADLIVSEGFKKVGYEYVIVDDCWLAKERDQNGDLQPDPKRFPSGIKSLADYIHSKGLKFGLYEDYGTKTCEGYPGVIGHMKQDAAKFAEWEVDYVKLDGCNADPKTYDSGYPEFGRYLKESNRPMVYSCSWPAYQEDEQRMPNYSAIAEHCNLWRNYGDIQDSYYSLVNIMDHFGDNQHIYVPSAGPGHWNDPDMLIIGNFALSYEQSKLQMAIWAILAAPLIMSNNLDYLAPEMKAVLQNEAVIAINQDELGIQGRRLFRKQNIQIWSRPVMPMNQNYYSYAIAFVSRRSDGIPFPINCTLSDIGLYNPGGYIIRDLYNDKAKEYRVMGNDVIKVRVVPTGVAFLKATVIS</sequence>
<evidence type="ECO:0000256" key="2">
    <source>
        <dbReference type="ARBA" id="ARBA00009743"/>
    </source>
</evidence>
<evidence type="ECO:0000256" key="3">
    <source>
        <dbReference type="ARBA" id="ARBA00011738"/>
    </source>
</evidence>
<keyword evidence="5" id="KW-0443">Lipid metabolism</keyword>
<dbReference type="GO" id="GO:0006629">
    <property type="term" value="P:lipid metabolic process"/>
    <property type="evidence" value="ECO:0007669"/>
    <property type="project" value="UniProtKB-KW"/>
</dbReference>
<comment type="similarity">
    <text evidence="2 10">Belongs to the glycosyl hydrolase 27 family.</text>
</comment>
<evidence type="ECO:0000256" key="7">
    <source>
        <dbReference type="ARBA" id="ARBA00023180"/>
    </source>
</evidence>
<dbReference type="SUPFAM" id="SSF51445">
    <property type="entry name" value="(Trans)glycosidases"/>
    <property type="match status" value="1"/>
</dbReference>
<dbReference type="OrthoDB" id="5795902at2759"/>
<dbReference type="InterPro" id="IPR000111">
    <property type="entry name" value="Glyco_hydro_27/36_CS"/>
</dbReference>
<dbReference type="FunFam" id="3.20.20.70:FF:000197">
    <property type="entry name" value="Alpha-galactosidase"/>
    <property type="match status" value="1"/>
</dbReference>
<dbReference type="InterPro" id="IPR013780">
    <property type="entry name" value="Glyco_hydro_b"/>
</dbReference>
<evidence type="ECO:0000256" key="4">
    <source>
        <dbReference type="ARBA" id="ARBA00022801"/>
    </source>
</evidence>
<dbReference type="EC" id="3.2.1.-" evidence="10"/>
<keyword evidence="8" id="KW-0458">Lysosome</keyword>
<dbReference type="InterPro" id="IPR013785">
    <property type="entry name" value="Aldolase_TIM"/>
</dbReference>